<proteinExistence type="predicted"/>
<sequence length="854" mass="98491">MGESRKQSICYFDVEGCAVYGKNKLETAIKEAGYQVEVLNHFTEKKDLDGFVLVVGSVEDQRVEVLLKSTGTKPVREPQSTIRKWCKTVDGNILLLSGSDQVGLMYTLLEMAEQVRTEGVDALINAEDQTEIPENEVRCMDRYLLGHLDNEWFLSEEFWRYYLERLAQARFNRFCLILGFDTAYMSPPYPFFTEVEEFPQIRMKEFGSEQREQNLNMLRKIISLCHEYGIQFVLATWQQRPWTTEQDELVSGLPEDENMLSEYCYCGMKALLKAVPDIDIVQFRVNHESGVGTQVSAEAFWNHCADAVADAGNELGKTFTLDLRAKGLTETMVRHAFARGLKVEVPTKYWCEHAALPYHLSTMRSEELAQLDNFNHSRRYSYADMLKKPRYYNVIFRLWNYGSTNLFLWGDADYARRFSKSCSLSQAAGFQVNAPLSLKYGHELSHKEAWNTFADESLRSGKWEDERFWMWYTMFGRLGYRTDTHEKVWLREFDSHFGKGRGKILEQALAEASKIIPMITTVHMPVHPSLRYWTEMSTGFALFDENNLYSPQKYDFQSGITYGSTEPSDHGMFYGIEEYVKDCVNGTMAGKYTPVQYAGWLQTLADGVEEKISQAQAVPEKGDNAEYKALLVDLRMLCDMARYHAYKIRAALELAWWKHNKDTAHLKACETLFRRALRYWELLSEKGDKAYYHDLDFSSAGSKTRRGTWRDLKKELEADLNTIEKLLDGASVTDTLYKKEKEEKELCLSSEFPAEVKAGSDIRIRVSKTGVGIWPDTPVLHYRHVNQTEGLFHTLVMTETGEGYEAVIPGEYVTADWDLMVYITVQKRNGICSMYPGIYNPVYPYPYHVITVDD</sequence>
<dbReference type="GeneID" id="97986459"/>
<dbReference type="AlphaFoldDB" id="A0A3E3I907"/>
<evidence type="ECO:0008006" key="3">
    <source>
        <dbReference type="Google" id="ProtNLM"/>
    </source>
</evidence>
<keyword evidence="2" id="KW-1185">Reference proteome</keyword>
<comment type="caution">
    <text evidence="1">The sequence shown here is derived from an EMBL/GenBank/DDBJ whole genome shotgun (WGS) entry which is preliminary data.</text>
</comment>
<name>A0A3E3I907_9FIRM</name>
<reference evidence="1" key="1">
    <citation type="submission" date="2018-08" db="EMBL/GenBank/DDBJ databases">
        <title>A genome reference for cultivated species of the human gut microbiota.</title>
        <authorList>
            <person name="Zou Y."/>
            <person name="Xue W."/>
            <person name="Luo G."/>
        </authorList>
    </citation>
    <scope>NUCLEOTIDE SEQUENCE [LARGE SCALE GENOMIC DNA]</scope>
    <source>
        <strain evidence="1">TF05-5AC</strain>
    </source>
</reference>
<gene>
    <name evidence="1" type="ORF">DXC51_06090</name>
</gene>
<protein>
    <recommendedName>
        <fullName evidence="3">Alpha glucuronidase N-terminal domain-containing protein</fullName>
    </recommendedName>
</protein>
<organism evidence="1 2">
    <name type="scientific">Eisenbergiella massiliensis</name>
    <dbReference type="NCBI Taxonomy" id="1720294"/>
    <lineage>
        <taxon>Bacteria</taxon>
        <taxon>Bacillati</taxon>
        <taxon>Bacillota</taxon>
        <taxon>Clostridia</taxon>
        <taxon>Lachnospirales</taxon>
        <taxon>Lachnospiraceae</taxon>
        <taxon>Eisenbergiella</taxon>
    </lineage>
</organism>
<dbReference type="Proteomes" id="UP000260812">
    <property type="component" value="Unassembled WGS sequence"/>
</dbReference>
<dbReference type="EMBL" id="QVLV01000003">
    <property type="protein sequence ID" value="RGE63521.1"/>
    <property type="molecule type" value="Genomic_DNA"/>
</dbReference>
<dbReference type="RefSeq" id="WP_035323009.1">
    <property type="nucleotide sequence ID" value="NZ_QVLV01000003.1"/>
</dbReference>
<accession>A0A3E3I907</accession>
<evidence type="ECO:0000313" key="2">
    <source>
        <dbReference type="Proteomes" id="UP000260812"/>
    </source>
</evidence>
<evidence type="ECO:0000313" key="1">
    <source>
        <dbReference type="EMBL" id="RGE63521.1"/>
    </source>
</evidence>